<dbReference type="SMART" id="SM01382">
    <property type="entry name" value="Ribosomal_L2_C"/>
    <property type="match status" value="1"/>
</dbReference>
<keyword evidence="3 6" id="KW-0694">RNA-binding</keyword>
<evidence type="ECO:0000313" key="10">
    <source>
        <dbReference type="EMBL" id="GGT91291.1"/>
    </source>
</evidence>
<sequence>MGKKLRQQRAGRGTPTFVTPEAHRIGAVRYPRINEKMNGKVEDIVHAPGMNAPIALIRLDNGLTFFNQAVMGTHVGQRIEFGFGAKASSGNIVRVGDVQEGTNLCNIEIVNGDGGKLARSAGGYAVVVGRSGTKVILRLPSGKVMEVSEDARATVGVVAGGGASEKPLLKAGASYYKYKNKAKKWPTVRGVAMNVVSHPHGGGLHPSVSRSSTVSRNAPPGRKVGHIAAKRTGRKVGESGA</sequence>
<dbReference type="InterPro" id="IPR008991">
    <property type="entry name" value="Translation_prot_SH3-like_sf"/>
</dbReference>
<gene>
    <name evidence="6" type="primary">rpl2</name>
    <name evidence="10" type="ORF">GCM10007116_06260</name>
</gene>
<protein>
    <recommendedName>
        <fullName evidence="6">Large ribosomal subunit protein uL2</fullName>
    </recommendedName>
</protein>
<feature type="compositionally biased region" description="Basic residues" evidence="7">
    <location>
        <begin position="223"/>
        <end position="234"/>
    </location>
</feature>
<proteinExistence type="inferred from homology"/>
<feature type="domain" description="Large ribosomal subunit protein uL2 RNA-binding" evidence="9">
    <location>
        <begin position="11"/>
        <end position="81"/>
    </location>
</feature>
<comment type="caution">
    <text evidence="10">The sequence shown here is derived from an EMBL/GenBank/DDBJ whole genome shotgun (WGS) entry which is preliminary data.</text>
</comment>
<evidence type="ECO:0000313" key="11">
    <source>
        <dbReference type="Proteomes" id="UP000616143"/>
    </source>
</evidence>
<dbReference type="SUPFAM" id="SSF50249">
    <property type="entry name" value="Nucleic acid-binding proteins"/>
    <property type="match status" value="1"/>
</dbReference>
<evidence type="ECO:0000259" key="9">
    <source>
        <dbReference type="SMART" id="SM01383"/>
    </source>
</evidence>
<dbReference type="InterPro" id="IPR014726">
    <property type="entry name" value="Ribosomal_uL2_dom3"/>
</dbReference>
<dbReference type="HAMAP" id="MF_01320_A">
    <property type="entry name" value="Ribosomal_uL2_A"/>
    <property type="match status" value="1"/>
</dbReference>
<keyword evidence="4 6" id="KW-0689">Ribosomal protein</keyword>
<dbReference type="GO" id="GO:0022625">
    <property type="term" value="C:cytosolic large ribosomal subunit"/>
    <property type="evidence" value="ECO:0007669"/>
    <property type="project" value="TreeGrafter"/>
</dbReference>
<comment type="similarity">
    <text evidence="1 6">Belongs to the universal ribosomal protein uL2 family.</text>
</comment>
<keyword evidence="2 6" id="KW-0699">rRNA-binding</keyword>
<evidence type="ECO:0000259" key="8">
    <source>
        <dbReference type="SMART" id="SM01382"/>
    </source>
</evidence>
<dbReference type="RefSeq" id="WP_188848386.1">
    <property type="nucleotide sequence ID" value="NZ_BMQS01000005.1"/>
</dbReference>
<dbReference type="FunFam" id="4.10.950.10:FF:000002">
    <property type="entry name" value="60S ribosomal protein L2"/>
    <property type="match status" value="1"/>
</dbReference>
<evidence type="ECO:0000256" key="3">
    <source>
        <dbReference type="ARBA" id="ARBA00022884"/>
    </source>
</evidence>
<dbReference type="SMART" id="SM01383">
    <property type="entry name" value="Ribosomal_L2"/>
    <property type="match status" value="1"/>
</dbReference>
<evidence type="ECO:0000256" key="5">
    <source>
        <dbReference type="ARBA" id="ARBA00023274"/>
    </source>
</evidence>
<dbReference type="OrthoDB" id="5987at2157"/>
<dbReference type="GO" id="GO:0003735">
    <property type="term" value="F:structural constituent of ribosome"/>
    <property type="evidence" value="ECO:0007669"/>
    <property type="project" value="InterPro"/>
</dbReference>
<dbReference type="GO" id="GO:0002181">
    <property type="term" value="P:cytoplasmic translation"/>
    <property type="evidence" value="ECO:0007669"/>
    <property type="project" value="TreeGrafter"/>
</dbReference>
<dbReference type="EMBL" id="BMQS01000005">
    <property type="protein sequence ID" value="GGT91291.1"/>
    <property type="molecule type" value="Genomic_DNA"/>
</dbReference>
<dbReference type="InterPro" id="IPR022666">
    <property type="entry name" value="Ribosomal_uL2_RNA-bd_dom"/>
</dbReference>
<dbReference type="PIRSF" id="PIRSF002158">
    <property type="entry name" value="Ribosomal_L2"/>
    <property type="match status" value="1"/>
</dbReference>
<reference evidence="10" key="2">
    <citation type="submission" date="2020-09" db="EMBL/GenBank/DDBJ databases">
        <authorList>
            <person name="Sun Q."/>
            <person name="Ohkuma M."/>
        </authorList>
    </citation>
    <scope>NUCLEOTIDE SEQUENCE</scope>
    <source>
        <strain evidence="10">JCM 31740</strain>
    </source>
</reference>
<dbReference type="Pfam" id="PF03947">
    <property type="entry name" value="Ribosomal_L2_C"/>
    <property type="match status" value="1"/>
</dbReference>
<evidence type="ECO:0000256" key="1">
    <source>
        <dbReference type="ARBA" id="ARBA00005636"/>
    </source>
</evidence>
<dbReference type="InterPro" id="IPR023672">
    <property type="entry name" value="Ribosomal_uL2_arc_euk"/>
</dbReference>
<feature type="domain" description="Large ribosomal subunit protein uL2 C-terminal" evidence="8">
    <location>
        <begin position="87"/>
        <end position="220"/>
    </location>
</feature>
<feature type="region of interest" description="Disordered" evidence="7">
    <location>
        <begin position="199"/>
        <end position="241"/>
    </location>
</feature>
<organism evidence="10 11">
    <name type="scientific">Sulfodiicoccus acidiphilus</name>
    <dbReference type="NCBI Taxonomy" id="1670455"/>
    <lineage>
        <taxon>Archaea</taxon>
        <taxon>Thermoproteota</taxon>
        <taxon>Thermoprotei</taxon>
        <taxon>Sulfolobales</taxon>
        <taxon>Sulfolobaceae</taxon>
        <taxon>Sulfodiicoccus</taxon>
    </lineage>
</organism>
<dbReference type="Gene3D" id="2.30.30.30">
    <property type="match status" value="1"/>
</dbReference>
<dbReference type="Gene3D" id="2.40.50.140">
    <property type="entry name" value="Nucleic acid-binding proteins"/>
    <property type="match status" value="1"/>
</dbReference>
<dbReference type="PANTHER" id="PTHR13691">
    <property type="entry name" value="RIBOSOMAL PROTEIN L2"/>
    <property type="match status" value="1"/>
</dbReference>
<name>A0A830GXN9_9CREN</name>
<dbReference type="InterPro" id="IPR014722">
    <property type="entry name" value="Rib_uL2_dom2"/>
</dbReference>
<dbReference type="Gene3D" id="4.10.950.10">
    <property type="entry name" value="Ribosomal protein L2, domain 3"/>
    <property type="match status" value="1"/>
</dbReference>
<comment type="function">
    <text evidence="6">One of the primary rRNA binding proteins. Required for association of the 30S and 50S subunits to form the 70S ribosome, for tRNA binding and peptide bond formation. It has been suggested to have peptidyltransferase activity; this is somewhat controversial. Makes several contacts with the 16S rRNA in the 70S ribosome.</text>
</comment>
<dbReference type="AlphaFoldDB" id="A0A830GXN9"/>
<evidence type="ECO:0000256" key="2">
    <source>
        <dbReference type="ARBA" id="ARBA00022730"/>
    </source>
</evidence>
<dbReference type="SUPFAM" id="SSF50104">
    <property type="entry name" value="Translation proteins SH3-like domain"/>
    <property type="match status" value="1"/>
</dbReference>
<dbReference type="InterPro" id="IPR022669">
    <property type="entry name" value="Ribosomal_uL2_C"/>
</dbReference>
<keyword evidence="5 6" id="KW-0687">Ribonucleoprotein</keyword>
<dbReference type="GO" id="GO:0019843">
    <property type="term" value="F:rRNA binding"/>
    <property type="evidence" value="ECO:0007669"/>
    <property type="project" value="UniProtKB-UniRule"/>
</dbReference>
<evidence type="ECO:0000256" key="6">
    <source>
        <dbReference type="HAMAP-Rule" id="MF_01320"/>
    </source>
</evidence>
<dbReference type="PANTHER" id="PTHR13691:SF16">
    <property type="entry name" value="LARGE RIBOSOMAL SUBUNIT PROTEIN UL2"/>
    <property type="match status" value="1"/>
</dbReference>
<dbReference type="Proteomes" id="UP000616143">
    <property type="component" value="Unassembled WGS sequence"/>
</dbReference>
<evidence type="ECO:0000256" key="4">
    <source>
        <dbReference type="ARBA" id="ARBA00022980"/>
    </source>
</evidence>
<evidence type="ECO:0000256" key="7">
    <source>
        <dbReference type="SAM" id="MobiDB-lite"/>
    </source>
</evidence>
<dbReference type="InterPro" id="IPR002171">
    <property type="entry name" value="Ribosomal_uL2"/>
</dbReference>
<accession>A0A830GXN9</accession>
<dbReference type="NCBIfam" id="NF007180">
    <property type="entry name" value="PRK09612.1"/>
    <property type="match status" value="1"/>
</dbReference>
<dbReference type="InterPro" id="IPR012340">
    <property type="entry name" value="NA-bd_OB-fold"/>
</dbReference>
<reference evidence="10" key="1">
    <citation type="journal article" date="2014" name="Int. J. Syst. Evol. Microbiol.">
        <title>Complete genome sequence of Corynebacterium casei LMG S-19264T (=DSM 44701T), isolated from a smear-ripened cheese.</title>
        <authorList>
            <consortium name="US DOE Joint Genome Institute (JGI-PGF)"/>
            <person name="Walter F."/>
            <person name="Albersmeier A."/>
            <person name="Kalinowski J."/>
            <person name="Ruckert C."/>
        </authorList>
    </citation>
    <scope>NUCLEOTIDE SEQUENCE</scope>
    <source>
        <strain evidence="10">JCM 31740</strain>
    </source>
</reference>
<comment type="subunit">
    <text evidence="6">Part of the 50S ribosomal subunit. Forms a bridge to the 30S subunit in the 70S ribosome.</text>
</comment>